<gene>
    <name evidence="1" type="ORF">TT172_LOCUS6708</name>
</gene>
<name>A0A3S4D6S6_9PEZI</name>
<evidence type="ECO:0000313" key="1">
    <source>
        <dbReference type="EMBL" id="SPQ24289.1"/>
    </source>
</evidence>
<reference evidence="1 2" key="1">
    <citation type="submission" date="2018-04" db="EMBL/GenBank/DDBJ databases">
        <authorList>
            <person name="Huttner S."/>
            <person name="Dainat J."/>
        </authorList>
    </citation>
    <scope>NUCLEOTIDE SEQUENCE [LARGE SCALE GENOMIC DNA]</scope>
</reference>
<dbReference type="Proteomes" id="UP000289323">
    <property type="component" value="Unassembled WGS sequence"/>
</dbReference>
<proteinExistence type="predicted"/>
<dbReference type="EMBL" id="OUUZ01000013">
    <property type="protein sequence ID" value="SPQ24289.1"/>
    <property type="molecule type" value="Genomic_DNA"/>
</dbReference>
<accession>A0A3S4D6S6</accession>
<organism evidence="1 2">
    <name type="scientific">Thermothielavioides terrestris</name>
    <dbReference type="NCBI Taxonomy" id="2587410"/>
    <lineage>
        <taxon>Eukaryota</taxon>
        <taxon>Fungi</taxon>
        <taxon>Dikarya</taxon>
        <taxon>Ascomycota</taxon>
        <taxon>Pezizomycotina</taxon>
        <taxon>Sordariomycetes</taxon>
        <taxon>Sordariomycetidae</taxon>
        <taxon>Sordariales</taxon>
        <taxon>Chaetomiaceae</taxon>
        <taxon>Thermothielavioides</taxon>
    </lineage>
</organism>
<protein>
    <submittedName>
        <fullName evidence="1">05a3ad54-ade2-4caa-82b7-c466d6b6f1aa</fullName>
    </submittedName>
</protein>
<evidence type="ECO:0000313" key="2">
    <source>
        <dbReference type="Proteomes" id="UP000289323"/>
    </source>
</evidence>
<sequence length="12" mass="1416">MSEVGSAFVYYY</sequence>